<dbReference type="HOGENOM" id="CLU_004017_8_1_1"/>
<dbReference type="PANTHER" id="PTHR12537:SF12">
    <property type="entry name" value="MATERNAL PROTEIN PUMILIO"/>
    <property type="match status" value="1"/>
</dbReference>
<keyword evidence="1" id="KW-0677">Repeat</keyword>
<dbReference type="InterPro" id="IPR011989">
    <property type="entry name" value="ARM-like"/>
</dbReference>
<dbReference type="InterPro" id="IPR033712">
    <property type="entry name" value="Pumilio_RNA-bd"/>
</dbReference>
<reference evidence="4 5" key="1">
    <citation type="submission" date="2014-04" db="EMBL/GenBank/DDBJ databases">
        <title>Evolutionary Origins and Diversification of the Mycorrhizal Mutualists.</title>
        <authorList>
            <consortium name="DOE Joint Genome Institute"/>
            <consortium name="Mycorrhizal Genomics Consortium"/>
            <person name="Kohler A."/>
            <person name="Kuo A."/>
            <person name="Nagy L.G."/>
            <person name="Floudas D."/>
            <person name="Copeland A."/>
            <person name="Barry K.W."/>
            <person name="Cichocki N."/>
            <person name="Veneault-Fourrey C."/>
            <person name="LaButti K."/>
            <person name="Lindquist E.A."/>
            <person name="Lipzen A."/>
            <person name="Lundell T."/>
            <person name="Morin E."/>
            <person name="Murat C."/>
            <person name="Riley R."/>
            <person name="Ohm R."/>
            <person name="Sun H."/>
            <person name="Tunlid A."/>
            <person name="Henrissat B."/>
            <person name="Grigoriev I.V."/>
            <person name="Hibbett D.S."/>
            <person name="Martin F."/>
        </authorList>
    </citation>
    <scope>NUCLEOTIDE SEQUENCE [LARGE SCALE GENOMIC DNA]</scope>
    <source>
        <strain evidence="4 5">FD-317 M1</strain>
    </source>
</reference>
<dbReference type="GO" id="GO:0005737">
    <property type="term" value="C:cytoplasm"/>
    <property type="evidence" value="ECO:0007669"/>
    <property type="project" value="TreeGrafter"/>
</dbReference>
<feature type="repeat" description="Pumilio" evidence="2">
    <location>
        <begin position="248"/>
        <end position="283"/>
    </location>
</feature>
<dbReference type="Pfam" id="PF00806">
    <property type="entry name" value="PUF"/>
    <property type="match status" value="8"/>
</dbReference>
<dbReference type="InterPro" id="IPR016024">
    <property type="entry name" value="ARM-type_fold"/>
</dbReference>
<dbReference type="GO" id="GO:0003730">
    <property type="term" value="F:mRNA 3'-UTR binding"/>
    <property type="evidence" value="ECO:0007669"/>
    <property type="project" value="TreeGrafter"/>
</dbReference>
<name>A0A0D0BRH0_9AGAR</name>
<feature type="repeat" description="Pumilio" evidence="2">
    <location>
        <begin position="64"/>
        <end position="101"/>
    </location>
</feature>
<dbReference type="PROSITE" id="PS50303">
    <property type="entry name" value="PUM_HD"/>
    <property type="match status" value="1"/>
</dbReference>
<feature type="domain" description="PUM-HD" evidence="3">
    <location>
        <begin position="8"/>
        <end position="350"/>
    </location>
</feature>
<feature type="repeat" description="Pumilio" evidence="2">
    <location>
        <begin position="28"/>
        <end position="63"/>
    </location>
</feature>
<dbReference type="AlphaFoldDB" id="A0A0D0BRH0"/>
<evidence type="ECO:0000313" key="5">
    <source>
        <dbReference type="Proteomes" id="UP000053593"/>
    </source>
</evidence>
<dbReference type="GO" id="GO:0000288">
    <property type="term" value="P:nuclear-transcribed mRNA catabolic process, deadenylation-dependent decay"/>
    <property type="evidence" value="ECO:0007669"/>
    <property type="project" value="TreeGrafter"/>
</dbReference>
<feature type="repeat" description="Pumilio" evidence="2">
    <location>
        <begin position="176"/>
        <end position="211"/>
    </location>
</feature>
<protein>
    <recommendedName>
        <fullName evidence="3">PUM-HD domain-containing protein</fullName>
    </recommendedName>
</protein>
<evidence type="ECO:0000313" key="4">
    <source>
        <dbReference type="EMBL" id="KIK57806.1"/>
    </source>
</evidence>
<gene>
    <name evidence="4" type="ORF">GYMLUDRAFT_172336</name>
</gene>
<sequence length="350" mass="40351">MFPQSVPLRSPLLEEFRTNKLRNWELRDIAGHIVEFSGDQHGSRFIQQKLESASSEEKQKVFDEIVPKNILQLIQDVFGNYVVQKLFEHGTQFQKSRLALEMEGHIWALSKQMYGCRVVQKAIECILPEQQAKIVRELEPHIMDCIYDPNGNHASRSVIQKLVERVSPERLDFVHTFRGNVQVLATHTFGCRVLQRAFEHLPEVMTAPLAEELYTNALDLMANQFGNYVMQFIIEKGRPQDRAFVVSKLRGNLFHFARHKFASNVCEKALQYAEPEARRALVDEIISSKPERKLILSMMQDSYANYVLQSAVKFADVDQRKALVNLIRPQLEILRRLPNGHSSKHLASSK</sequence>
<dbReference type="PANTHER" id="PTHR12537">
    <property type="entry name" value="RNA BINDING PROTEIN PUMILIO-RELATED"/>
    <property type="match status" value="1"/>
</dbReference>
<dbReference type="CDD" id="cd07920">
    <property type="entry name" value="Pumilio"/>
    <property type="match status" value="1"/>
</dbReference>
<dbReference type="SUPFAM" id="SSF48371">
    <property type="entry name" value="ARM repeat"/>
    <property type="match status" value="1"/>
</dbReference>
<dbReference type="Gene3D" id="1.25.10.10">
    <property type="entry name" value="Leucine-rich Repeat Variant"/>
    <property type="match status" value="1"/>
</dbReference>
<evidence type="ECO:0000256" key="1">
    <source>
        <dbReference type="ARBA" id="ARBA00022737"/>
    </source>
</evidence>
<dbReference type="InterPro" id="IPR033133">
    <property type="entry name" value="PUM-HD"/>
</dbReference>
<dbReference type="SMART" id="SM00025">
    <property type="entry name" value="Pumilio"/>
    <property type="match status" value="8"/>
</dbReference>
<feature type="repeat" description="Pumilio" evidence="2">
    <location>
        <begin position="212"/>
        <end position="247"/>
    </location>
</feature>
<dbReference type="EMBL" id="KN834789">
    <property type="protein sequence ID" value="KIK57806.1"/>
    <property type="molecule type" value="Genomic_DNA"/>
</dbReference>
<evidence type="ECO:0000256" key="2">
    <source>
        <dbReference type="PROSITE-ProRule" id="PRU00317"/>
    </source>
</evidence>
<organism evidence="4 5">
    <name type="scientific">Collybiopsis luxurians FD-317 M1</name>
    <dbReference type="NCBI Taxonomy" id="944289"/>
    <lineage>
        <taxon>Eukaryota</taxon>
        <taxon>Fungi</taxon>
        <taxon>Dikarya</taxon>
        <taxon>Basidiomycota</taxon>
        <taxon>Agaricomycotina</taxon>
        <taxon>Agaricomycetes</taxon>
        <taxon>Agaricomycetidae</taxon>
        <taxon>Agaricales</taxon>
        <taxon>Marasmiineae</taxon>
        <taxon>Omphalotaceae</taxon>
        <taxon>Collybiopsis</taxon>
        <taxon>Collybiopsis luxurians</taxon>
    </lineage>
</organism>
<dbReference type="PROSITE" id="PS50302">
    <property type="entry name" value="PUM"/>
    <property type="match status" value="6"/>
</dbReference>
<proteinExistence type="predicted"/>
<feature type="repeat" description="Pumilio" evidence="2">
    <location>
        <begin position="284"/>
        <end position="325"/>
    </location>
</feature>
<keyword evidence="5" id="KW-1185">Reference proteome</keyword>
<evidence type="ECO:0000259" key="3">
    <source>
        <dbReference type="PROSITE" id="PS50303"/>
    </source>
</evidence>
<dbReference type="OrthoDB" id="668540at2759"/>
<dbReference type="Proteomes" id="UP000053593">
    <property type="component" value="Unassembled WGS sequence"/>
</dbReference>
<dbReference type="InterPro" id="IPR001313">
    <property type="entry name" value="Pumilio_RNA-bd_rpt"/>
</dbReference>
<accession>A0A0D0BRH0</accession>